<reference evidence="1" key="2">
    <citation type="journal article" date="2007" name="Science">
        <title>Draft genome sequence of the sexually transmitted pathogen Trichomonas vaginalis.</title>
        <authorList>
            <person name="Carlton J.M."/>
            <person name="Hirt R.P."/>
            <person name="Silva J.C."/>
            <person name="Delcher A.L."/>
            <person name="Schatz M."/>
            <person name="Zhao Q."/>
            <person name="Wortman J.R."/>
            <person name="Bidwell S.L."/>
            <person name="Alsmark U.C.M."/>
            <person name="Besteiro S."/>
            <person name="Sicheritz-Ponten T."/>
            <person name="Noel C.J."/>
            <person name="Dacks J.B."/>
            <person name="Foster P.G."/>
            <person name="Simillion C."/>
            <person name="Van de Peer Y."/>
            <person name="Miranda-Saavedra D."/>
            <person name="Barton G.J."/>
            <person name="Westrop G.D."/>
            <person name="Mueller S."/>
            <person name="Dessi D."/>
            <person name="Fiori P.L."/>
            <person name="Ren Q."/>
            <person name="Paulsen I."/>
            <person name="Zhang H."/>
            <person name="Bastida-Corcuera F.D."/>
            <person name="Simoes-Barbosa A."/>
            <person name="Brown M.T."/>
            <person name="Hayes R.D."/>
            <person name="Mukherjee M."/>
            <person name="Okumura C.Y."/>
            <person name="Schneider R."/>
            <person name="Smith A.J."/>
            <person name="Vanacova S."/>
            <person name="Villalvazo M."/>
            <person name="Haas B.J."/>
            <person name="Pertea M."/>
            <person name="Feldblyum T.V."/>
            <person name="Utterback T.R."/>
            <person name="Shu C.L."/>
            <person name="Osoegawa K."/>
            <person name="de Jong P.J."/>
            <person name="Hrdy I."/>
            <person name="Horvathova L."/>
            <person name="Zubacova Z."/>
            <person name="Dolezal P."/>
            <person name="Malik S.B."/>
            <person name="Logsdon J.M. Jr."/>
            <person name="Henze K."/>
            <person name="Gupta A."/>
            <person name="Wang C.C."/>
            <person name="Dunne R.L."/>
            <person name="Upcroft J.A."/>
            <person name="Upcroft P."/>
            <person name="White O."/>
            <person name="Salzberg S.L."/>
            <person name="Tang P."/>
            <person name="Chiu C.-H."/>
            <person name="Lee Y.-S."/>
            <person name="Embley T.M."/>
            <person name="Coombs G.H."/>
            <person name="Mottram J.C."/>
            <person name="Tachezy J."/>
            <person name="Fraser-Liggett C.M."/>
            <person name="Johnson P.J."/>
        </authorList>
    </citation>
    <scope>NUCLEOTIDE SEQUENCE [LARGE SCALE GENOMIC DNA]</scope>
    <source>
        <strain evidence="1">G3</strain>
    </source>
</reference>
<accession>A2ESW5</accession>
<protein>
    <submittedName>
        <fullName evidence="1">Uncharacterized protein</fullName>
    </submittedName>
</protein>
<dbReference type="InterPro" id="IPR016024">
    <property type="entry name" value="ARM-type_fold"/>
</dbReference>
<sequence length="464" mass="54368">MDSDCDDNLDHQKLSDNEEPEIDISSELKSHVTMIFEANSDTIYNALESFTEYIALNNDTSFIYLKGDFYSFLHNILRNSQDNIRLQQIIVDLIYLLAKSSKIVAVNFIEYDFHILLQQLFDNHEIREDLTLKTLYKLMENSKIVSDWYNHSYLEDALNFVENLDISLQENFAEPFYIYINSKYFEKLPIYLAKKLQEICTKISNVSKSTLVFNYILQIFSNLINKDPESVRDSPLTILNFYNLFGSNRYLNDSILSIFISASEVCNDFNIYYINNEISLLRDIQTVTSENEQTLFLIFTLYYNILNWERSRKGNRVFAKFLLANETRDGNISIDASKNVFIHKINTFYQKGYQLLKISIFDLISQMIVILDPISALDFADSTEFRNKFSEFIRSGIRDSCYRALYALIKLLSYADQENSPYKEILENFLAMNDIPNFCHEILSENEEGPHVELAKCILYRDEL</sequence>
<dbReference type="KEGG" id="tva:4762146"/>
<dbReference type="SUPFAM" id="SSF48371">
    <property type="entry name" value="ARM repeat"/>
    <property type="match status" value="1"/>
</dbReference>
<dbReference type="VEuPathDB" id="TrichDB:TVAGG3_0182240"/>
<dbReference type="Proteomes" id="UP000001542">
    <property type="component" value="Unassembled WGS sequence"/>
</dbReference>
<dbReference type="InParanoid" id="A2ESW5"/>
<evidence type="ECO:0000313" key="1">
    <source>
        <dbReference type="EMBL" id="EAY04291.1"/>
    </source>
</evidence>
<dbReference type="RefSeq" id="XP_001316514.1">
    <property type="nucleotide sequence ID" value="XM_001316479.1"/>
</dbReference>
<dbReference type="AlphaFoldDB" id="A2ESW5"/>
<organism evidence="1 2">
    <name type="scientific">Trichomonas vaginalis (strain ATCC PRA-98 / G3)</name>
    <dbReference type="NCBI Taxonomy" id="412133"/>
    <lineage>
        <taxon>Eukaryota</taxon>
        <taxon>Metamonada</taxon>
        <taxon>Parabasalia</taxon>
        <taxon>Trichomonadida</taxon>
        <taxon>Trichomonadidae</taxon>
        <taxon>Trichomonas</taxon>
    </lineage>
</organism>
<dbReference type="VEuPathDB" id="TrichDB:TVAG_390610"/>
<evidence type="ECO:0000313" key="2">
    <source>
        <dbReference type="Proteomes" id="UP000001542"/>
    </source>
</evidence>
<name>A2ESW5_TRIV3</name>
<proteinExistence type="predicted"/>
<keyword evidence="2" id="KW-1185">Reference proteome</keyword>
<dbReference type="EMBL" id="DS113480">
    <property type="protein sequence ID" value="EAY04291.1"/>
    <property type="molecule type" value="Genomic_DNA"/>
</dbReference>
<reference evidence="1" key="1">
    <citation type="submission" date="2006-10" db="EMBL/GenBank/DDBJ databases">
        <authorList>
            <person name="Amadeo P."/>
            <person name="Zhao Q."/>
            <person name="Wortman J."/>
            <person name="Fraser-Liggett C."/>
            <person name="Carlton J."/>
        </authorList>
    </citation>
    <scope>NUCLEOTIDE SEQUENCE</scope>
    <source>
        <strain evidence="1">G3</strain>
    </source>
</reference>
<gene>
    <name evidence="1" type="ORF">TVAG_390610</name>
</gene>